<proteinExistence type="predicted"/>
<protein>
    <submittedName>
        <fullName evidence="1">Uncharacterized protein</fullName>
    </submittedName>
</protein>
<organism evidence="1">
    <name type="scientific">Salinimicrobium catena</name>
    <dbReference type="NCBI Taxonomy" id="390640"/>
    <lineage>
        <taxon>Bacteria</taxon>
        <taxon>Pseudomonadati</taxon>
        <taxon>Bacteroidota</taxon>
        <taxon>Flavobacteriia</taxon>
        <taxon>Flavobacteriales</taxon>
        <taxon>Flavobacteriaceae</taxon>
        <taxon>Salinimicrobium</taxon>
    </lineage>
</organism>
<name>A0A7C2R179_9FLAO</name>
<evidence type="ECO:0000313" key="1">
    <source>
        <dbReference type="EMBL" id="HER40388.1"/>
    </source>
</evidence>
<dbReference type="AlphaFoldDB" id="A0A7C2R179"/>
<accession>A0A7C2R179</accession>
<reference evidence="1" key="1">
    <citation type="journal article" date="2020" name="mSystems">
        <title>Genome- and Community-Level Interaction Insights into Carbon Utilization and Element Cycling Functions of Hydrothermarchaeota in Hydrothermal Sediment.</title>
        <authorList>
            <person name="Zhou Z."/>
            <person name="Liu Y."/>
            <person name="Xu W."/>
            <person name="Pan J."/>
            <person name="Luo Z.H."/>
            <person name="Li M."/>
        </authorList>
    </citation>
    <scope>NUCLEOTIDE SEQUENCE [LARGE SCALE GENOMIC DNA]</scope>
    <source>
        <strain evidence="1">SpSt-1235</strain>
    </source>
</reference>
<gene>
    <name evidence="1" type="ORF">ENO10_04120</name>
</gene>
<sequence length="149" mass="17748">METFRNRLKNGEIKQANWQELYILTRHWKSDLEFYIEDLQFLQRLIDRYSLWIKKEQNSLMVNKLVSDLRQLSGDGKRILDRIQDHLGELASLMNGDKGLDPEVFIRDHEVLEDEISRFVKGFRNNRKEVYRVTEEVMDSEDLSGLSAE</sequence>
<dbReference type="EMBL" id="DSEE01000304">
    <property type="protein sequence ID" value="HER40388.1"/>
    <property type="molecule type" value="Genomic_DNA"/>
</dbReference>
<dbReference type="Proteomes" id="UP000885753">
    <property type="component" value="Unassembled WGS sequence"/>
</dbReference>
<comment type="caution">
    <text evidence="1">The sequence shown here is derived from an EMBL/GenBank/DDBJ whole genome shotgun (WGS) entry which is preliminary data.</text>
</comment>